<evidence type="ECO:0000313" key="2">
    <source>
        <dbReference type="EMBL" id="EAX93979.1"/>
    </source>
</evidence>
<dbReference type="KEGG" id="tva:4751701"/>
<reference evidence="2" key="1">
    <citation type="submission" date="2006-10" db="EMBL/GenBank/DDBJ databases">
        <authorList>
            <person name="Amadeo P."/>
            <person name="Zhao Q."/>
            <person name="Wortman J."/>
            <person name="Fraser-Liggett C."/>
            <person name="Carlton J."/>
        </authorList>
    </citation>
    <scope>NUCLEOTIDE SEQUENCE</scope>
    <source>
        <strain evidence="2">G3</strain>
    </source>
</reference>
<proteinExistence type="predicted"/>
<sequence>MLEPTEISISSSNNDETDPPSSTFTVQNIYDFDKEDSSYGCLKCTPSQFHTEIRRPKAPFNPRAFDWSDGHSSLPLAAYHFSDECWGQYIV</sequence>
<dbReference type="VEuPathDB" id="TrichDB:TVAG_024230"/>
<accession>A2FM81</accession>
<evidence type="ECO:0000313" key="3">
    <source>
        <dbReference type="Proteomes" id="UP000001542"/>
    </source>
</evidence>
<dbReference type="EMBL" id="DS113882">
    <property type="protein sequence ID" value="EAX93979.1"/>
    <property type="molecule type" value="Genomic_DNA"/>
</dbReference>
<dbReference type="Proteomes" id="UP000001542">
    <property type="component" value="Unassembled WGS sequence"/>
</dbReference>
<name>A2FM81_TRIV3</name>
<keyword evidence="3" id="KW-1185">Reference proteome</keyword>
<evidence type="ECO:0000256" key="1">
    <source>
        <dbReference type="SAM" id="MobiDB-lite"/>
    </source>
</evidence>
<gene>
    <name evidence="2" type="ORF">TVAG_024230</name>
</gene>
<feature type="compositionally biased region" description="Polar residues" evidence="1">
    <location>
        <begin position="7"/>
        <end position="25"/>
    </location>
</feature>
<dbReference type="VEuPathDB" id="TrichDB:TVAGG3_0716780"/>
<reference evidence="2" key="2">
    <citation type="journal article" date="2007" name="Science">
        <title>Draft genome sequence of the sexually transmitted pathogen Trichomonas vaginalis.</title>
        <authorList>
            <person name="Carlton J.M."/>
            <person name="Hirt R.P."/>
            <person name="Silva J.C."/>
            <person name="Delcher A.L."/>
            <person name="Schatz M."/>
            <person name="Zhao Q."/>
            <person name="Wortman J.R."/>
            <person name="Bidwell S.L."/>
            <person name="Alsmark U.C.M."/>
            <person name="Besteiro S."/>
            <person name="Sicheritz-Ponten T."/>
            <person name="Noel C.J."/>
            <person name="Dacks J.B."/>
            <person name="Foster P.G."/>
            <person name="Simillion C."/>
            <person name="Van de Peer Y."/>
            <person name="Miranda-Saavedra D."/>
            <person name="Barton G.J."/>
            <person name="Westrop G.D."/>
            <person name="Mueller S."/>
            <person name="Dessi D."/>
            <person name="Fiori P.L."/>
            <person name="Ren Q."/>
            <person name="Paulsen I."/>
            <person name="Zhang H."/>
            <person name="Bastida-Corcuera F.D."/>
            <person name="Simoes-Barbosa A."/>
            <person name="Brown M.T."/>
            <person name="Hayes R.D."/>
            <person name="Mukherjee M."/>
            <person name="Okumura C.Y."/>
            <person name="Schneider R."/>
            <person name="Smith A.J."/>
            <person name="Vanacova S."/>
            <person name="Villalvazo M."/>
            <person name="Haas B.J."/>
            <person name="Pertea M."/>
            <person name="Feldblyum T.V."/>
            <person name="Utterback T.R."/>
            <person name="Shu C.L."/>
            <person name="Osoegawa K."/>
            <person name="de Jong P.J."/>
            <person name="Hrdy I."/>
            <person name="Horvathova L."/>
            <person name="Zubacova Z."/>
            <person name="Dolezal P."/>
            <person name="Malik S.B."/>
            <person name="Logsdon J.M. Jr."/>
            <person name="Henze K."/>
            <person name="Gupta A."/>
            <person name="Wang C.C."/>
            <person name="Dunne R.L."/>
            <person name="Upcroft J.A."/>
            <person name="Upcroft P."/>
            <person name="White O."/>
            <person name="Salzberg S.L."/>
            <person name="Tang P."/>
            <person name="Chiu C.-H."/>
            <person name="Lee Y.-S."/>
            <person name="Embley T.M."/>
            <person name="Coombs G.H."/>
            <person name="Mottram J.C."/>
            <person name="Tachezy J."/>
            <person name="Fraser-Liggett C.M."/>
            <person name="Johnson P.J."/>
        </authorList>
    </citation>
    <scope>NUCLEOTIDE SEQUENCE [LARGE SCALE GENOMIC DNA]</scope>
    <source>
        <strain evidence="2">G3</strain>
    </source>
</reference>
<dbReference type="InParanoid" id="A2FM81"/>
<protein>
    <submittedName>
        <fullName evidence="2">Uncharacterized protein</fullName>
    </submittedName>
</protein>
<dbReference type="RefSeq" id="XP_001306909.1">
    <property type="nucleotide sequence ID" value="XM_001306908.1"/>
</dbReference>
<dbReference type="AlphaFoldDB" id="A2FM81"/>
<organism evidence="2 3">
    <name type="scientific">Trichomonas vaginalis (strain ATCC PRA-98 / G3)</name>
    <dbReference type="NCBI Taxonomy" id="412133"/>
    <lineage>
        <taxon>Eukaryota</taxon>
        <taxon>Metamonada</taxon>
        <taxon>Parabasalia</taxon>
        <taxon>Trichomonadida</taxon>
        <taxon>Trichomonadidae</taxon>
        <taxon>Trichomonas</taxon>
    </lineage>
</organism>
<feature type="region of interest" description="Disordered" evidence="1">
    <location>
        <begin position="1"/>
        <end position="25"/>
    </location>
</feature>